<dbReference type="GO" id="GO:0016874">
    <property type="term" value="F:ligase activity"/>
    <property type="evidence" value="ECO:0007669"/>
    <property type="project" value="UniProtKB-KW"/>
</dbReference>
<dbReference type="KEGG" id="clk:CGC53_01530"/>
<dbReference type="Proteomes" id="UP000217276">
    <property type="component" value="Chromosome"/>
</dbReference>
<name>A0A250F7J6_9FLAO</name>
<reference evidence="2" key="1">
    <citation type="submission" date="2017-06" db="EMBL/GenBank/DDBJ databases">
        <title>Capnocytophaga spp. assemblies.</title>
        <authorList>
            <person name="Gulvik C.A."/>
        </authorList>
    </citation>
    <scope>NUCLEOTIDE SEQUENCE [LARGE SCALE GENOMIC DNA]</scope>
    <source>
        <strain evidence="2">H6253</strain>
    </source>
</reference>
<dbReference type="SUPFAM" id="SSF53623">
    <property type="entry name" value="MurD-like peptide ligases, catalytic domain"/>
    <property type="match status" value="1"/>
</dbReference>
<dbReference type="EMBL" id="CP022384">
    <property type="protein sequence ID" value="ATA81124.1"/>
    <property type="molecule type" value="Genomic_DNA"/>
</dbReference>
<organism evidence="1 2">
    <name type="scientific">Capnocytophaga leadbetteri</name>
    <dbReference type="NCBI Taxonomy" id="327575"/>
    <lineage>
        <taxon>Bacteria</taxon>
        <taxon>Pseudomonadati</taxon>
        <taxon>Bacteroidota</taxon>
        <taxon>Flavobacteriia</taxon>
        <taxon>Flavobacteriales</taxon>
        <taxon>Flavobacteriaceae</taxon>
        <taxon>Capnocytophaga</taxon>
    </lineage>
</organism>
<proteinExistence type="predicted"/>
<protein>
    <submittedName>
        <fullName evidence="1">Mur ligase</fullName>
    </submittedName>
</protein>
<dbReference type="GO" id="GO:0005524">
    <property type="term" value="F:ATP binding"/>
    <property type="evidence" value="ECO:0007669"/>
    <property type="project" value="InterPro"/>
</dbReference>
<dbReference type="RefSeq" id="WP_095913043.1">
    <property type="nucleotide sequence ID" value="NZ_CAUUPF010000009.1"/>
</dbReference>
<evidence type="ECO:0000313" key="2">
    <source>
        <dbReference type="Proteomes" id="UP000217276"/>
    </source>
</evidence>
<sequence>MNIHFIVAPSTHLRPLMKELSNEHHITILPEEMSSNTDCVVVDPHLSEHHPDLLQAQQLGLKLLSPTEFLYEYFKDKTRVVIAGGQGRQEVLARVLHTMAFYNKPLSYCLQQPIAGRQVHLADTEFVLIEADAQSAALRPIVALITDIAPTDNPATYDTFISAITKGGILIYNEEDTALSNIVEANENPIRKMEYRTPAFETHNGETYLITSEGELPLGELSATSVSNIEAAKWVCQNMAIDEADFYEAMADYHL</sequence>
<dbReference type="InterPro" id="IPR036565">
    <property type="entry name" value="Mur-like_cat_sf"/>
</dbReference>
<accession>A0A250F7J6</accession>
<keyword evidence="1" id="KW-0436">Ligase</keyword>
<keyword evidence="2" id="KW-1185">Reference proteome</keyword>
<evidence type="ECO:0000313" key="1">
    <source>
        <dbReference type="EMBL" id="ATA81124.1"/>
    </source>
</evidence>
<dbReference type="AlphaFoldDB" id="A0A250F7J6"/>
<gene>
    <name evidence="1" type="ORF">CGC53_01530</name>
</gene>